<dbReference type="AlphaFoldDB" id="A0AA86YXG7"/>
<accession>A0AA86YXG7</accession>
<dbReference type="EMBL" id="ABJD02000101">
    <property type="protein sequence ID" value="EDU59873.1"/>
    <property type="molecule type" value="Genomic_DNA"/>
</dbReference>
<dbReference type="Proteomes" id="UP000004506">
    <property type="component" value="Unassembled WGS sequence"/>
</dbReference>
<reference evidence="2" key="1">
    <citation type="submission" date="2008-04" db="EMBL/GenBank/DDBJ databases">
        <title>Draft genome sequence of Providencia stuartii (ATCC 25827).</title>
        <authorList>
            <person name="Sudarsanam P."/>
            <person name="Ley R."/>
            <person name="Guruge J."/>
            <person name="Turnbaugh P.J."/>
            <person name="Mahowald M."/>
            <person name="Liep D."/>
            <person name="Gordon J."/>
        </authorList>
    </citation>
    <scope>NUCLEOTIDE SEQUENCE [LARGE SCALE GENOMIC DNA]</scope>
    <source>
        <strain evidence="2">ATCC 25827</strain>
    </source>
</reference>
<sequence length="125" mass="14553">MTSLTKVFTATSLVLAFWLWWVMRDYDKLNRQYMSLNHQMAAQQALFNGYLKFSAQLNKITKNHLNQRNEVDLSSEQTKEVIKKRLSDTICATHRVPSDATVQLHKHSERIRSTAANGDPRLFTR</sequence>
<evidence type="ECO:0008006" key="3">
    <source>
        <dbReference type="Google" id="ProtNLM"/>
    </source>
</evidence>
<protein>
    <recommendedName>
        <fullName evidence="3">Bacteriophage lysis protein</fullName>
    </recommendedName>
</protein>
<reference evidence="2" key="2">
    <citation type="submission" date="2008-04" db="EMBL/GenBank/DDBJ databases">
        <title>Draft genome sequence of Providencia stuartii(ATCC 25827).</title>
        <authorList>
            <person name="Sudarsanam P."/>
            <person name="Ley R."/>
            <person name="Guruge J."/>
            <person name="Turnbaugh P.J."/>
            <person name="Mahowald M."/>
            <person name="Liep D."/>
            <person name="Gordon J."/>
        </authorList>
    </citation>
    <scope>NUCLEOTIDE SEQUENCE [LARGE SCALE GENOMIC DNA]</scope>
    <source>
        <strain evidence="2">ATCC 25827</strain>
    </source>
</reference>
<gene>
    <name evidence="1" type="ORF">PROSTU_03066</name>
</gene>
<comment type="caution">
    <text evidence="1">The sequence shown here is derived from an EMBL/GenBank/DDBJ whole genome shotgun (WGS) entry which is preliminary data.</text>
</comment>
<evidence type="ECO:0000313" key="2">
    <source>
        <dbReference type="Proteomes" id="UP000004506"/>
    </source>
</evidence>
<reference evidence="1 2" key="3">
    <citation type="submission" date="2008-05" db="EMBL/GenBank/DDBJ databases">
        <authorList>
            <person name="Fulton L."/>
            <person name="Clifton S."/>
            <person name="Fulton B."/>
            <person name="Xu J."/>
            <person name="Minx P."/>
            <person name="Pepin K.H."/>
            <person name="Johnson M."/>
            <person name="Thiruvilangam P."/>
            <person name="Bhonagiri V."/>
            <person name="Nash W.E."/>
            <person name="Mardis E.R."/>
            <person name="Wilson R.K."/>
        </authorList>
    </citation>
    <scope>NUCLEOTIDE SEQUENCE [LARGE SCALE GENOMIC DNA]</scope>
    <source>
        <strain evidence="1 2">ATCC 25827</strain>
    </source>
</reference>
<organism evidence="1 2">
    <name type="scientific">Providencia stuartii ATCC 25827</name>
    <dbReference type="NCBI Taxonomy" id="471874"/>
    <lineage>
        <taxon>Bacteria</taxon>
        <taxon>Pseudomonadati</taxon>
        <taxon>Pseudomonadota</taxon>
        <taxon>Gammaproteobacteria</taxon>
        <taxon>Enterobacterales</taxon>
        <taxon>Morganellaceae</taxon>
        <taxon>Providencia</taxon>
    </lineage>
</organism>
<proteinExistence type="predicted"/>
<name>A0AA86YXG7_PROST</name>
<evidence type="ECO:0000313" key="1">
    <source>
        <dbReference type="EMBL" id="EDU59873.1"/>
    </source>
</evidence>